<name>A0A3S2UBD6_9BACI</name>
<feature type="transmembrane region" description="Helical" evidence="2">
    <location>
        <begin position="73"/>
        <end position="100"/>
    </location>
</feature>
<accession>A0A3S2UBD6</accession>
<sequence>MADYNSNEEKNRIDREQDDSRTTDYMEETSAEIVNPMPFNTSVPIRQRVETTNEEARMATTDRREHTQSNGRGIGITALIISIISLFVMPIILGIVGIVVGFVARRRGAVTLGSWAIALGALSIIIGIFIAPFF</sequence>
<feature type="transmembrane region" description="Helical" evidence="2">
    <location>
        <begin position="112"/>
        <end position="133"/>
    </location>
</feature>
<keyword evidence="2" id="KW-1133">Transmembrane helix</keyword>
<gene>
    <name evidence="3" type="ORF">EM808_06835</name>
</gene>
<comment type="caution">
    <text evidence="3">The sequence shown here is derived from an EMBL/GenBank/DDBJ whole genome shotgun (WGS) entry which is preliminary data.</text>
</comment>
<dbReference type="EMBL" id="RZTZ01000002">
    <property type="protein sequence ID" value="RVT65218.1"/>
    <property type="molecule type" value="Genomic_DNA"/>
</dbReference>
<reference evidence="3 4" key="1">
    <citation type="submission" date="2019-01" db="EMBL/GenBank/DDBJ databases">
        <title>Bacillus sp. M5HDSG1-1, whole genome shotgun sequence.</title>
        <authorList>
            <person name="Tuo L."/>
        </authorList>
    </citation>
    <scope>NUCLEOTIDE SEQUENCE [LARGE SCALE GENOMIC DNA]</scope>
    <source>
        <strain evidence="3 4">M5HDSG1-1</strain>
    </source>
</reference>
<organism evidence="3 4">
    <name type="scientific">Niallia taxi</name>
    <dbReference type="NCBI Taxonomy" id="2499688"/>
    <lineage>
        <taxon>Bacteria</taxon>
        <taxon>Bacillati</taxon>
        <taxon>Bacillota</taxon>
        <taxon>Bacilli</taxon>
        <taxon>Bacillales</taxon>
        <taxon>Bacillaceae</taxon>
        <taxon>Niallia</taxon>
    </lineage>
</organism>
<feature type="compositionally biased region" description="Basic and acidic residues" evidence="1">
    <location>
        <begin position="7"/>
        <end position="24"/>
    </location>
</feature>
<dbReference type="PANTHER" id="PTHR40040:SF1">
    <property type="entry name" value="MEMBRANE PROTEIN"/>
    <property type="match status" value="1"/>
</dbReference>
<dbReference type="InterPro" id="IPR055338">
    <property type="entry name" value="YqfX-like"/>
</dbReference>
<dbReference type="AlphaFoldDB" id="A0A3S2UBD6"/>
<protein>
    <submittedName>
        <fullName evidence="3">DUF308 domain-containing protein</fullName>
    </submittedName>
</protein>
<feature type="region of interest" description="Disordered" evidence="1">
    <location>
        <begin position="1"/>
        <end position="29"/>
    </location>
</feature>
<keyword evidence="2" id="KW-0472">Membrane</keyword>
<proteinExistence type="predicted"/>
<evidence type="ECO:0000313" key="4">
    <source>
        <dbReference type="Proteomes" id="UP000288024"/>
    </source>
</evidence>
<keyword evidence="4" id="KW-1185">Reference proteome</keyword>
<dbReference type="Proteomes" id="UP000288024">
    <property type="component" value="Unassembled WGS sequence"/>
</dbReference>
<evidence type="ECO:0000256" key="1">
    <source>
        <dbReference type="SAM" id="MobiDB-lite"/>
    </source>
</evidence>
<dbReference type="GeneID" id="87616261"/>
<dbReference type="PANTHER" id="PTHR40040">
    <property type="entry name" value="SMALL HYDROPHOBIC PROTEIN-RELATED"/>
    <property type="match status" value="1"/>
</dbReference>
<keyword evidence="2" id="KW-0812">Transmembrane</keyword>
<evidence type="ECO:0000256" key="2">
    <source>
        <dbReference type="SAM" id="Phobius"/>
    </source>
</evidence>
<evidence type="ECO:0000313" key="3">
    <source>
        <dbReference type="EMBL" id="RVT65218.1"/>
    </source>
</evidence>
<dbReference type="RefSeq" id="WP_127737438.1">
    <property type="nucleotide sequence ID" value="NZ_CAJCKN010000139.1"/>
</dbReference>